<reference evidence="1" key="1">
    <citation type="submission" date="2023-05" db="EMBL/GenBank/DDBJ databases">
        <authorList>
            <person name="Huff M."/>
        </authorList>
    </citation>
    <scope>NUCLEOTIDE SEQUENCE</scope>
</reference>
<dbReference type="EMBL" id="OU503043">
    <property type="protein sequence ID" value="CAI9766633.1"/>
    <property type="molecule type" value="Genomic_DNA"/>
</dbReference>
<dbReference type="Proteomes" id="UP000834106">
    <property type="component" value="Chromosome 8"/>
</dbReference>
<keyword evidence="2" id="KW-1185">Reference proteome</keyword>
<organism evidence="1 2">
    <name type="scientific">Fraxinus pennsylvanica</name>
    <dbReference type="NCBI Taxonomy" id="56036"/>
    <lineage>
        <taxon>Eukaryota</taxon>
        <taxon>Viridiplantae</taxon>
        <taxon>Streptophyta</taxon>
        <taxon>Embryophyta</taxon>
        <taxon>Tracheophyta</taxon>
        <taxon>Spermatophyta</taxon>
        <taxon>Magnoliopsida</taxon>
        <taxon>eudicotyledons</taxon>
        <taxon>Gunneridae</taxon>
        <taxon>Pentapetalae</taxon>
        <taxon>asterids</taxon>
        <taxon>lamiids</taxon>
        <taxon>Lamiales</taxon>
        <taxon>Oleaceae</taxon>
        <taxon>Oleeae</taxon>
        <taxon>Fraxinus</taxon>
    </lineage>
</organism>
<protein>
    <submittedName>
        <fullName evidence="1">Uncharacterized protein</fullName>
    </submittedName>
</protein>
<sequence length="166" mass="18896">MASLSLHPLEHANPSLRQSFVDSESIEIKGVICRCEYQTDLKTSWIDTNPATRFFICGQQENSRGEIVCFGPPICDWSKEVIHGLLRSMRGLVQVNDLKLHLKGGADQDVQCAYQDVRSSNEKIRAGELVFCRKTKGEDWLENINTLFSDWSSNSIDYSERVWVLV</sequence>
<proteinExistence type="predicted"/>
<name>A0AAD2DVV6_9LAMI</name>
<dbReference type="AlphaFoldDB" id="A0AAD2DVV6"/>
<evidence type="ECO:0000313" key="2">
    <source>
        <dbReference type="Proteomes" id="UP000834106"/>
    </source>
</evidence>
<accession>A0AAD2DVV6</accession>
<gene>
    <name evidence="1" type="ORF">FPE_LOCUS14063</name>
</gene>
<evidence type="ECO:0000313" key="1">
    <source>
        <dbReference type="EMBL" id="CAI9766633.1"/>
    </source>
</evidence>